<name>A0A0N8H7W8_9HYPO</name>
<dbReference type="Proteomes" id="UP000050424">
    <property type="component" value="Unassembled WGS sequence"/>
</dbReference>
<evidence type="ECO:0000313" key="3">
    <source>
        <dbReference type="Proteomes" id="UP000050424"/>
    </source>
</evidence>
<dbReference type="AlphaFoldDB" id="A0A0N8H7W8"/>
<feature type="region of interest" description="Disordered" evidence="1">
    <location>
        <begin position="1"/>
        <end position="62"/>
    </location>
</feature>
<evidence type="ECO:0000256" key="1">
    <source>
        <dbReference type="SAM" id="MobiDB-lite"/>
    </source>
</evidence>
<protein>
    <submittedName>
        <fullName evidence="2">Uncharacterized protein</fullName>
    </submittedName>
</protein>
<feature type="compositionally biased region" description="Basic and acidic residues" evidence="1">
    <location>
        <begin position="10"/>
        <end position="46"/>
    </location>
</feature>
<dbReference type="EMBL" id="LKCW01000040">
    <property type="protein sequence ID" value="KPM42932.1"/>
    <property type="molecule type" value="Genomic_DNA"/>
</dbReference>
<accession>A0A0N8H7W8</accession>
<sequence length="62" mass="6977">MPSINGGKILDPRAADLMDARGKETQKRRQEAVDRRRKEEEMKKLAQDAGTISQQRRGAGLI</sequence>
<evidence type="ECO:0000313" key="2">
    <source>
        <dbReference type="EMBL" id="KPM42932.1"/>
    </source>
</evidence>
<gene>
    <name evidence="2" type="ORF">AK830_g3599</name>
</gene>
<keyword evidence="3" id="KW-1185">Reference proteome</keyword>
<proteinExistence type="predicted"/>
<reference evidence="2 3" key="1">
    <citation type="submission" date="2015-09" db="EMBL/GenBank/DDBJ databases">
        <title>Draft genome of a European isolate of the apple canker pathogen Neonectria ditissima.</title>
        <authorList>
            <person name="Gomez-Cortecero A."/>
            <person name="Harrison R.J."/>
            <person name="Armitage A.D."/>
        </authorList>
    </citation>
    <scope>NUCLEOTIDE SEQUENCE [LARGE SCALE GENOMIC DNA]</scope>
    <source>
        <strain evidence="2 3">R09/05</strain>
    </source>
</reference>
<comment type="caution">
    <text evidence="2">The sequence shown here is derived from an EMBL/GenBank/DDBJ whole genome shotgun (WGS) entry which is preliminary data.</text>
</comment>
<organism evidence="2 3">
    <name type="scientific">Neonectria ditissima</name>
    <dbReference type="NCBI Taxonomy" id="78410"/>
    <lineage>
        <taxon>Eukaryota</taxon>
        <taxon>Fungi</taxon>
        <taxon>Dikarya</taxon>
        <taxon>Ascomycota</taxon>
        <taxon>Pezizomycotina</taxon>
        <taxon>Sordariomycetes</taxon>
        <taxon>Hypocreomycetidae</taxon>
        <taxon>Hypocreales</taxon>
        <taxon>Nectriaceae</taxon>
        <taxon>Neonectria</taxon>
    </lineage>
</organism>